<keyword evidence="2" id="KW-0808">Transferase</keyword>
<dbReference type="PROSITE" id="PS50887">
    <property type="entry name" value="GGDEF"/>
    <property type="match status" value="1"/>
</dbReference>
<dbReference type="SUPFAM" id="SSF55073">
    <property type="entry name" value="Nucleotide cyclase"/>
    <property type="match status" value="1"/>
</dbReference>
<dbReference type="NCBIfam" id="TIGR00254">
    <property type="entry name" value="GGDEF"/>
    <property type="match status" value="1"/>
</dbReference>
<keyword evidence="3" id="KW-1185">Reference proteome</keyword>
<dbReference type="Pfam" id="PF01590">
    <property type="entry name" value="GAF"/>
    <property type="match status" value="1"/>
</dbReference>
<dbReference type="EMBL" id="JAYGHX010000002">
    <property type="protein sequence ID" value="MEA5390473.1"/>
    <property type="molecule type" value="Genomic_DNA"/>
</dbReference>
<dbReference type="SUPFAM" id="SSF55781">
    <property type="entry name" value="GAF domain-like"/>
    <property type="match status" value="1"/>
</dbReference>
<sequence length="332" mass="37116">MASYPAFPVPADEDQRLRDLERYGLFEADSDEHFDRILDLTAAIFRTPIVALSLVEADRQWFLARRGLDVRETPREMALCAHAIVHDDVMVVPDARADERFRSNPLVFADPHIRFYAGAPLQTPEGHNLGTLCVIDREPRDLSAEQRAVLHRLAQLAMRELELRRLAHLCPVTGLPTRHTFLTIGEREFGRARRDHHPLSLLLFDVDNLRLINNRWGHAAGDRVLADLVQLARTFLQEQDFAARVGDGEFALLLVGIDADQAMALAEALRTAVTHLPGVHTHSDFRLHISGGLTTLAAQDHAFPDLILRAEKALELAKGNGRDQVASLYAGP</sequence>
<dbReference type="SMART" id="SM00267">
    <property type="entry name" value="GGDEF"/>
    <property type="match status" value="1"/>
</dbReference>
<dbReference type="InterPro" id="IPR003018">
    <property type="entry name" value="GAF"/>
</dbReference>
<dbReference type="PANTHER" id="PTHR43102:SF2">
    <property type="entry name" value="GAF DOMAIN-CONTAINING PROTEIN"/>
    <property type="match status" value="1"/>
</dbReference>
<dbReference type="GO" id="GO:0052621">
    <property type="term" value="F:diguanylate cyclase activity"/>
    <property type="evidence" value="ECO:0007669"/>
    <property type="project" value="UniProtKB-EC"/>
</dbReference>
<protein>
    <submittedName>
        <fullName evidence="2">Sensor domain-containing diguanylate cyclase</fullName>
        <ecNumber evidence="2">2.7.7.65</ecNumber>
    </submittedName>
</protein>
<dbReference type="PANTHER" id="PTHR43102">
    <property type="entry name" value="SLR1143 PROTEIN"/>
    <property type="match status" value="1"/>
</dbReference>
<feature type="domain" description="GGDEF" evidence="1">
    <location>
        <begin position="197"/>
        <end position="330"/>
    </location>
</feature>
<accession>A0ABU5RRU5</accession>
<dbReference type="SMART" id="SM00065">
    <property type="entry name" value="GAF"/>
    <property type="match status" value="1"/>
</dbReference>
<evidence type="ECO:0000313" key="3">
    <source>
        <dbReference type="Proteomes" id="UP001304461"/>
    </source>
</evidence>
<dbReference type="Pfam" id="PF00990">
    <property type="entry name" value="GGDEF"/>
    <property type="match status" value="1"/>
</dbReference>
<gene>
    <name evidence="2" type="ORF">VB738_04270</name>
</gene>
<dbReference type="RefSeq" id="WP_323304573.1">
    <property type="nucleotide sequence ID" value="NZ_JAYGHX010000002.1"/>
</dbReference>
<dbReference type="Proteomes" id="UP001304461">
    <property type="component" value="Unassembled WGS sequence"/>
</dbReference>
<comment type="caution">
    <text evidence="2">The sequence shown here is derived from an EMBL/GenBank/DDBJ whole genome shotgun (WGS) entry which is preliminary data.</text>
</comment>
<dbReference type="InterPro" id="IPR029787">
    <property type="entry name" value="Nucleotide_cyclase"/>
</dbReference>
<reference evidence="2 3" key="1">
    <citation type="submission" date="2023-12" db="EMBL/GenBank/DDBJ databases">
        <title>Baltic Sea Cyanobacteria.</title>
        <authorList>
            <person name="Delbaje E."/>
            <person name="Fewer D.P."/>
            <person name="Shishido T.K."/>
        </authorList>
    </citation>
    <scope>NUCLEOTIDE SEQUENCE [LARGE SCALE GENOMIC DNA]</scope>
    <source>
        <strain evidence="2 3">UHCC 0139</strain>
    </source>
</reference>
<dbReference type="EC" id="2.7.7.65" evidence="2"/>
<evidence type="ECO:0000313" key="2">
    <source>
        <dbReference type="EMBL" id="MEA5390473.1"/>
    </source>
</evidence>
<proteinExistence type="predicted"/>
<keyword evidence="2" id="KW-0548">Nucleotidyltransferase</keyword>
<name>A0ABU5RRU5_9CYAN</name>
<dbReference type="Gene3D" id="3.30.70.270">
    <property type="match status" value="1"/>
</dbReference>
<dbReference type="InterPro" id="IPR000160">
    <property type="entry name" value="GGDEF_dom"/>
</dbReference>
<dbReference type="CDD" id="cd01949">
    <property type="entry name" value="GGDEF"/>
    <property type="match status" value="1"/>
</dbReference>
<dbReference type="InterPro" id="IPR029016">
    <property type="entry name" value="GAF-like_dom_sf"/>
</dbReference>
<evidence type="ECO:0000259" key="1">
    <source>
        <dbReference type="PROSITE" id="PS50887"/>
    </source>
</evidence>
<organism evidence="2 3">
    <name type="scientific">Cyanobium gracile UHCC 0139</name>
    <dbReference type="NCBI Taxonomy" id="3110308"/>
    <lineage>
        <taxon>Bacteria</taxon>
        <taxon>Bacillati</taxon>
        <taxon>Cyanobacteriota</taxon>
        <taxon>Cyanophyceae</taxon>
        <taxon>Synechococcales</taxon>
        <taxon>Prochlorococcaceae</taxon>
        <taxon>Cyanobium</taxon>
    </lineage>
</organism>
<dbReference type="Gene3D" id="3.30.450.40">
    <property type="match status" value="1"/>
</dbReference>
<dbReference type="InterPro" id="IPR043128">
    <property type="entry name" value="Rev_trsase/Diguanyl_cyclase"/>
</dbReference>